<dbReference type="GO" id="GO:0003755">
    <property type="term" value="F:peptidyl-prolyl cis-trans isomerase activity"/>
    <property type="evidence" value="ECO:0007669"/>
    <property type="project" value="InterPro"/>
</dbReference>
<evidence type="ECO:0008006" key="5">
    <source>
        <dbReference type="Google" id="ProtNLM"/>
    </source>
</evidence>
<dbReference type="SUPFAM" id="SSF54695">
    <property type="entry name" value="POZ domain"/>
    <property type="match status" value="1"/>
</dbReference>
<evidence type="ECO:0000256" key="1">
    <source>
        <dbReference type="SAM" id="Coils"/>
    </source>
</evidence>
<dbReference type="InterPro" id="IPR046357">
    <property type="entry name" value="PPIase_dom_sf"/>
</dbReference>
<dbReference type="VEuPathDB" id="CryptoDB:Vbra_14330"/>
<dbReference type="InterPro" id="IPR011333">
    <property type="entry name" value="SKP1/BTB/POZ_sf"/>
</dbReference>
<name>A0A0G4F321_VITBC</name>
<evidence type="ECO:0000256" key="2">
    <source>
        <dbReference type="SAM" id="MobiDB-lite"/>
    </source>
</evidence>
<dbReference type="SUPFAM" id="SSF54534">
    <property type="entry name" value="FKBP-like"/>
    <property type="match status" value="1"/>
</dbReference>
<feature type="compositionally biased region" description="Polar residues" evidence="2">
    <location>
        <begin position="29"/>
        <end position="39"/>
    </location>
</feature>
<dbReference type="OrthoDB" id="431168at2759"/>
<dbReference type="AlphaFoldDB" id="A0A0G4F321"/>
<feature type="region of interest" description="Disordered" evidence="2">
    <location>
        <begin position="29"/>
        <end position="51"/>
    </location>
</feature>
<proteinExistence type="predicted"/>
<evidence type="ECO:0000313" key="3">
    <source>
        <dbReference type="EMBL" id="CEM05796.1"/>
    </source>
</evidence>
<dbReference type="InParanoid" id="A0A0G4F321"/>
<keyword evidence="4" id="KW-1185">Reference proteome</keyword>
<dbReference type="Proteomes" id="UP000041254">
    <property type="component" value="Unassembled WGS sequence"/>
</dbReference>
<keyword evidence="1" id="KW-0175">Coiled coil</keyword>
<feature type="region of interest" description="Disordered" evidence="2">
    <location>
        <begin position="243"/>
        <end position="262"/>
    </location>
</feature>
<feature type="coiled-coil region" evidence="1">
    <location>
        <begin position="273"/>
        <end position="307"/>
    </location>
</feature>
<gene>
    <name evidence="3" type="ORF">Vbra_14330</name>
</gene>
<sequence length="515" mass="57056">MHVHAASLVRELDRIPSGLQTRVSLNTITNQTKPPQTSRRATKTQRWHRGGEMDRSIAADWSIPAVVDSDSLTAQCPERVVLDSFHRPAVILCESLNPLKQQITVERESTAQLKESHCIADPPAASANDMLQLNVGGTERRVMRNHMTQGEGVEGTLLAALFSGKFDNRFIKDDKQRVFLNMDSEAFNTIHTAILEARTVQQAARKGGASVPSVSRLLTEADKRGNKGLHDFWIKKLLSPVHKTPASDDTAQPAGKEPSVTAEGIPDAARGLIVALNNVLEAHADQNRQLEGELHTEKMRYEQLMTEIEAVSSFLAPIDGDDPVRSVDVCGEVLSTCQSTIDAMPEDMALKRRNSASVWGGSVNDVPPDHMSRMIDHHRRQRHGASPKEASVPLQLTDEQAQRAFDVNAAMYGVISGDGFTVTPLGNRYRIVTDGTGRVPTNYNNDRVKYDWITWCDAFDGQDKYYDDRGRVGRVSGLYGWLREAVLSMSEGEVRQIILPAGYGRYVQLRLISIE</sequence>
<reference evidence="3 4" key="1">
    <citation type="submission" date="2014-11" db="EMBL/GenBank/DDBJ databases">
        <authorList>
            <person name="Zhu J."/>
            <person name="Qi W."/>
            <person name="Song R."/>
        </authorList>
    </citation>
    <scope>NUCLEOTIDE SEQUENCE [LARGE SCALE GENOMIC DNA]</scope>
</reference>
<accession>A0A0G4F321</accession>
<dbReference type="Gene3D" id="3.30.710.10">
    <property type="entry name" value="Potassium Channel Kv1.1, Chain A"/>
    <property type="match status" value="1"/>
</dbReference>
<organism evidence="3 4">
    <name type="scientific">Vitrella brassicaformis (strain CCMP3155)</name>
    <dbReference type="NCBI Taxonomy" id="1169540"/>
    <lineage>
        <taxon>Eukaryota</taxon>
        <taxon>Sar</taxon>
        <taxon>Alveolata</taxon>
        <taxon>Colpodellida</taxon>
        <taxon>Vitrellaceae</taxon>
        <taxon>Vitrella</taxon>
    </lineage>
</organism>
<dbReference type="PhylomeDB" id="A0A0G4F321"/>
<protein>
    <recommendedName>
        <fullName evidence="5">Potassium channel tetramerisation-type BTB domain-containing protein</fullName>
    </recommendedName>
</protein>
<dbReference type="Gene3D" id="3.10.50.40">
    <property type="match status" value="1"/>
</dbReference>
<dbReference type="EMBL" id="CDMY01000364">
    <property type="protein sequence ID" value="CEM05796.1"/>
    <property type="molecule type" value="Genomic_DNA"/>
</dbReference>
<evidence type="ECO:0000313" key="4">
    <source>
        <dbReference type="Proteomes" id="UP000041254"/>
    </source>
</evidence>